<sequence length="67" mass="7379">MENWQMAEPSVPYWIIRHLESGESVPGQAFTVFISEGDSEDTGGMNWKKMGTSTPPHGRGRALEEGA</sequence>
<reference evidence="3" key="1">
    <citation type="journal article" date="2019" name="Int. J. Syst. Evol. Microbiol.">
        <title>The Global Catalogue of Microorganisms (GCM) 10K type strain sequencing project: providing services to taxonomists for standard genome sequencing and annotation.</title>
        <authorList>
            <consortium name="The Broad Institute Genomics Platform"/>
            <consortium name="The Broad Institute Genome Sequencing Center for Infectious Disease"/>
            <person name="Wu L."/>
            <person name="Ma J."/>
        </authorList>
    </citation>
    <scope>NUCLEOTIDE SEQUENCE [LARGE SCALE GENOMIC DNA]</scope>
    <source>
        <strain evidence="3">JCM 4350</strain>
    </source>
</reference>
<evidence type="ECO:0008006" key="4">
    <source>
        <dbReference type="Google" id="ProtNLM"/>
    </source>
</evidence>
<keyword evidence="3" id="KW-1185">Reference proteome</keyword>
<evidence type="ECO:0000313" key="2">
    <source>
        <dbReference type="EMBL" id="GGS61346.1"/>
    </source>
</evidence>
<name>A0ABQ2TBD7_STRBA</name>
<feature type="region of interest" description="Disordered" evidence="1">
    <location>
        <begin position="36"/>
        <end position="67"/>
    </location>
</feature>
<gene>
    <name evidence="2" type="ORF">GCM10010253_40000</name>
</gene>
<evidence type="ECO:0000256" key="1">
    <source>
        <dbReference type="SAM" id="MobiDB-lite"/>
    </source>
</evidence>
<comment type="caution">
    <text evidence="2">The sequence shown here is derived from an EMBL/GenBank/DDBJ whole genome shotgun (WGS) entry which is preliminary data.</text>
</comment>
<dbReference type="RefSeq" id="WP_199888701.1">
    <property type="nucleotide sequence ID" value="NZ_BMSZ01000011.1"/>
</dbReference>
<protein>
    <recommendedName>
        <fullName evidence="4">Transposase</fullName>
    </recommendedName>
</protein>
<organism evidence="2 3">
    <name type="scientific">Streptomyces badius</name>
    <dbReference type="NCBI Taxonomy" id="1941"/>
    <lineage>
        <taxon>Bacteria</taxon>
        <taxon>Bacillati</taxon>
        <taxon>Actinomycetota</taxon>
        <taxon>Actinomycetes</taxon>
        <taxon>Kitasatosporales</taxon>
        <taxon>Streptomycetaceae</taxon>
        <taxon>Streptomyces</taxon>
    </lineage>
</organism>
<dbReference type="EMBL" id="BMSZ01000011">
    <property type="protein sequence ID" value="GGS61346.1"/>
    <property type="molecule type" value="Genomic_DNA"/>
</dbReference>
<accession>A0ABQ2TBD7</accession>
<proteinExistence type="predicted"/>
<dbReference type="Proteomes" id="UP000659767">
    <property type="component" value="Unassembled WGS sequence"/>
</dbReference>
<evidence type="ECO:0000313" key="3">
    <source>
        <dbReference type="Proteomes" id="UP000659767"/>
    </source>
</evidence>